<dbReference type="PROSITE" id="PS51257">
    <property type="entry name" value="PROKAR_LIPOPROTEIN"/>
    <property type="match status" value="1"/>
</dbReference>
<dbReference type="PANTHER" id="PTHR33376">
    <property type="match status" value="1"/>
</dbReference>
<keyword evidence="5" id="KW-0675">Receptor</keyword>
<dbReference type="InterPro" id="IPR004682">
    <property type="entry name" value="TRAP_DctP"/>
</dbReference>
<feature type="signal peptide" evidence="4">
    <location>
        <begin position="1"/>
        <end position="27"/>
    </location>
</feature>
<keyword evidence="3 4" id="KW-0732">Signal</keyword>
<accession>A0ABS2QEF5</accession>
<comment type="similarity">
    <text evidence="1">Belongs to the bacterial solute-binding protein 7 family.</text>
</comment>
<name>A0ABS2QEF5_9BACI</name>
<keyword evidence="6" id="KW-1185">Reference proteome</keyword>
<protein>
    <submittedName>
        <fullName evidence="5">Tripartite ATP-independent transporter DctP family solute receptor</fullName>
    </submittedName>
</protein>
<dbReference type="PANTHER" id="PTHR33376:SF7">
    <property type="entry name" value="C4-DICARBOXYLATE-BINDING PROTEIN DCTB"/>
    <property type="match status" value="1"/>
</dbReference>
<evidence type="ECO:0000256" key="4">
    <source>
        <dbReference type="SAM" id="SignalP"/>
    </source>
</evidence>
<dbReference type="NCBIfam" id="NF037995">
    <property type="entry name" value="TRAP_S1"/>
    <property type="match status" value="1"/>
</dbReference>
<dbReference type="EMBL" id="JAFBFI010000003">
    <property type="protein sequence ID" value="MBM7691535.1"/>
    <property type="molecule type" value="Genomic_DNA"/>
</dbReference>
<reference evidence="5 6" key="1">
    <citation type="submission" date="2021-01" db="EMBL/GenBank/DDBJ databases">
        <title>Genomic Encyclopedia of Type Strains, Phase IV (KMG-IV): sequencing the most valuable type-strain genomes for metagenomic binning, comparative biology and taxonomic classification.</title>
        <authorList>
            <person name="Goeker M."/>
        </authorList>
    </citation>
    <scope>NUCLEOTIDE SEQUENCE [LARGE SCALE GENOMIC DNA]</scope>
    <source>
        <strain evidence="5 6">DSM 105482</strain>
    </source>
</reference>
<dbReference type="Gene3D" id="3.40.190.170">
    <property type="entry name" value="Bacterial extracellular solute-binding protein, family 7"/>
    <property type="match status" value="1"/>
</dbReference>
<organism evidence="5 6">
    <name type="scientific">Peribacillus deserti</name>
    <dbReference type="NCBI Taxonomy" id="673318"/>
    <lineage>
        <taxon>Bacteria</taxon>
        <taxon>Bacillati</taxon>
        <taxon>Bacillota</taxon>
        <taxon>Bacilli</taxon>
        <taxon>Bacillales</taxon>
        <taxon>Bacillaceae</taxon>
        <taxon>Peribacillus</taxon>
    </lineage>
</organism>
<sequence>MNKNVKRTILGVLLPGMLLLGACSNSGGSSEKTGASTGKETGIQERTIKAGIGNNESHPQGQGMKKFKELVEEKSGGKMKVQNFFDASLGDDLNMTKALQAGTQEITNPSTSPLVGMIPEFGIFDFPFVFNNEKEADAVLDGPVGQKLMDKLPEQGLVGLAYSENGFRQLTNSKHAVKTAKDFKGLKIRTMQNEVHLDAFQKLGANPSPMAFSEVFTALESKTVDGQENPLSTIKSQKYNEVQKHLSLTKHVYTPFIMLVSKKFWDKLSEEEQGILREAAQEAGKYQRDVSRKENEVAIKDLEKAGMKINEVSDQEREKMKKVIQPVNDKYAEKFGQELVDEMMAEVDKVRSK</sequence>
<feature type="chain" id="PRO_5045913120" evidence="4">
    <location>
        <begin position="28"/>
        <end position="353"/>
    </location>
</feature>
<dbReference type="InterPro" id="IPR018389">
    <property type="entry name" value="DctP_fam"/>
</dbReference>
<evidence type="ECO:0000313" key="5">
    <source>
        <dbReference type="EMBL" id="MBM7691535.1"/>
    </source>
</evidence>
<evidence type="ECO:0000256" key="2">
    <source>
        <dbReference type="ARBA" id="ARBA00022448"/>
    </source>
</evidence>
<dbReference type="Proteomes" id="UP000823486">
    <property type="component" value="Unassembled WGS sequence"/>
</dbReference>
<gene>
    <name evidence="5" type="ORF">JOC77_000942</name>
</gene>
<proteinExistence type="inferred from homology"/>
<evidence type="ECO:0000256" key="1">
    <source>
        <dbReference type="ARBA" id="ARBA00009023"/>
    </source>
</evidence>
<evidence type="ECO:0000256" key="3">
    <source>
        <dbReference type="ARBA" id="ARBA00022729"/>
    </source>
</evidence>
<dbReference type="RefSeq" id="WP_204539263.1">
    <property type="nucleotide sequence ID" value="NZ_JAFBFI010000003.1"/>
</dbReference>
<comment type="caution">
    <text evidence="5">The sequence shown here is derived from an EMBL/GenBank/DDBJ whole genome shotgun (WGS) entry which is preliminary data.</text>
</comment>
<dbReference type="CDD" id="cd13679">
    <property type="entry name" value="PBP2_TRAP_YiaO_like"/>
    <property type="match status" value="1"/>
</dbReference>
<evidence type="ECO:0000313" key="6">
    <source>
        <dbReference type="Proteomes" id="UP000823486"/>
    </source>
</evidence>
<dbReference type="NCBIfam" id="TIGR00787">
    <property type="entry name" value="dctP"/>
    <property type="match status" value="1"/>
</dbReference>
<dbReference type="Pfam" id="PF03480">
    <property type="entry name" value="DctP"/>
    <property type="match status" value="1"/>
</dbReference>
<dbReference type="PIRSF" id="PIRSF006470">
    <property type="entry name" value="DctB"/>
    <property type="match status" value="1"/>
</dbReference>
<keyword evidence="2" id="KW-0813">Transport</keyword>
<dbReference type="InterPro" id="IPR038404">
    <property type="entry name" value="TRAP_DctP_sf"/>
</dbReference>